<dbReference type="InterPro" id="IPR020565">
    <property type="entry name" value="ImidazoleglycerP_deHydtase_CS"/>
</dbReference>
<keyword evidence="3 6" id="KW-0028">Amino-acid biosynthesis</keyword>
<dbReference type="HAMAP" id="MF_00076">
    <property type="entry name" value="HisB"/>
    <property type="match status" value="1"/>
</dbReference>
<comment type="caution">
    <text evidence="8">The sequence shown here is derived from an EMBL/GenBank/DDBJ whole genome shotgun (WGS) entry which is preliminary data.</text>
</comment>
<dbReference type="NCBIfam" id="NF002114">
    <property type="entry name" value="PRK00951.2-4"/>
    <property type="match status" value="1"/>
</dbReference>
<dbReference type="eggNOG" id="COG0131">
    <property type="taxonomic scope" value="Bacteria"/>
</dbReference>
<dbReference type="STRING" id="1280941.HY2_13410"/>
<evidence type="ECO:0000256" key="6">
    <source>
        <dbReference type="HAMAP-Rule" id="MF_00076"/>
    </source>
</evidence>
<dbReference type="CDD" id="cd07914">
    <property type="entry name" value="IGPD"/>
    <property type="match status" value="1"/>
</dbReference>
<dbReference type="UniPathway" id="UPA00031">
    <property type="reaction ID" value="UER00011"/>
</dbReference>
<dbReference type="EC" id="4.2.1.19" evidence="6 7"/>
<dbReference type="InterPro" id="IPR000807">
    <property type="entry name" value="ImidazoleglycerolP_deHydtase"/>
</dbReference>
<evidence type="ECO:0000256" key="7">
    <source>
        <dbReference type="RuleBase" id="RU000599"/>
    </source>
</evidence>
<dbReference type="AlphaFoldDB" id="A0A062U2J7"/>
<evidence type="ECO:0000256" key="4">
    <source>
        <dbReference type="ARBA" id="ARBA00023102"/>
    </source>
</evidence>
<reference evidence="8 9" key="1">
    <citation type="submission" date="2013-04" db="EMBL/GenBank/DDBJ databases">
        <title>Hyphomonas sp. T24B3 Genome Sequencing.</title>
        <authorList>
            <person name="Lai Q."/>
            <person name="Shao Z."/>
        </authorList>
    </citation>
    <scope>NUCLEOTIDE SEQUENCE [LARGE SCALE GENOMIC DNA]</scope>
    <source>
        <strain evidence="8 9">T24B3</strain>
    </source>
</reference>
<comment type="subcellular location">
    <subcellularLocation>
        <location evidence="6 7">Cytoplasm</location>
    </subcellularLocation>
</comment>
<dbReference type="PROSITE" id="PS00954">
    <property type="entry name" value="IGP_DEHYDRATASE_1"/>
    <property type="match status" value="1"/>
</dbReference>
<dbReference type="PROSITE" id="PS00955">
    <property type="entry name" value="IGP_DEHYDRATASE_2"/>
    <property type="match status" value="1"/>
</dbReference>
<dbReference type="Gene3D" id="3.30.230.40">
    <property type="entry name" value="Imidazole glycerol phosphate dehydratase, domain 1"/>
    <property type="match status" value="2"/>
</dbReference>
<dbReference type="PANTHER" id="PTHR23133:SF2">
    <property type="entry name" value="IMIDAZOLEGLYCEROL-PHOSPHATE DEHYDRATASE"/>
    <property type="match status" value="1"/>
</dbReference>
<dbReference type="Proteomes" id="UP000249123">
    <property type="component" value="Unassembled WGS sequence"/>
</dbReference>
<dbReference type="InterPro" id="IPR020568">
    <property type="entry name" value="Ribosomal_Su5_D2-typ_SF"/>
</dbReference>
<dbReference type="GO" id="GO:0000105">
    <property type="term" value="P:L-histidine biosynthetic process"/>
    <property type="evidence" value="ECO:0007669"/>
    <property type="project" value="UniProtKB-UniRule"/>
</dbReference>
<dbReference type="EMBL" id="AWFB01000022">
    <property type="protein sequence ID" value="RAN33351.1"/>
    <property type="molecule type" value="Genomic_DNA"/>
</dbReference>
<dbReference type="SUPFAM" id="SSF54211">
    <property type="entry name" value="Ribosomal protein S5 domain 2-like"/>
    <property type="match status" value="2"/>
</dbReference>
<accession>A0A328JY80</accession>
<organism evidence="8 9">
    <name type="scientific">Hyphomonas pacifica</name>
    <dbReference type="NCBI Taxonomy" id="1280941"/>
    <lineage>
        <taxon>Bacteria</taxon>
        <taxon>Pseudomonadati</taxon>
        <taxon>Pseudomonadota</taxon>
        <taxon>Alphaproteobacteria</taxon>
        <taxon>Hyphomonadales</taxon>
        <taxon>Hyphomonadaceae</taxon>
        <taxon>Hyphomonas</taxon>
    </lineage>
</organism>
<comment type="pathway">
    <text evidence="1 6 7">Amino-acid biosynthesis; L-histidine biosynthesis; L-histidine from 5-phospho-alpha-D-ribose 1-diphosphate: step 6/9.</text>
</comment>
<evidence type="ECO:0000256" key="5">
    <source>
        <dbReference type="ARBA" id="ARBA00023239"/>
    </source>
</evidence>
<dbReference type="FunFam" id="3.30.230.40:FF:000001">
    <property type="entry name" value="Imidazoleglycerol-phosphate dehydratase HisB"/>
    <property type="match status" value="1"/>
</dbReference>
<gene>
    <name evidence="6 8" type="primary">hisB</name>
    <name evidence="8" type="ORF">HY3_13475</name>
</gene>
<dbReference type="GO" id="GO:0004424">
    <property type="term" value="F:imidazoleglycerol-phosphate dehydratase activity"/>
    <property type="evidence" value="ECO:0007669"/>
    <property type="project" value="UniProtKB-UniRule"/>
</dbReference>
<dbReference type="Pfam" id="PF00475">
    <property type="entry name" value="IGPD"/>
    <property type="match status" value="1"/>
</dbReference>
<sequence length="201" mass="22015">MGPMTQERTATVSRTTKETDISVTVNLDGTGKSDIETGIGFFDHMLESFSKHSAIDLTVRCKGDLHIDMHHSVEDTGIVIGQAIMKALGDFAGITRFGHAYVPMDETLSRTSLDLCKRPYLVWKVHFSRDKIGEMDTELFKEFFHALAGNGGMCLHVENLYGENCHHIAESCFKATARALRAAIAIDPKLGGKPASTKGSL</sequence>
<accession>A0A062U2J7</accession>
<evidence type="ECO:0000313" key="8">
    <source>
        <dbReference type="EMBL" id="RAN33351.1"/>
    </source>
</evidence>
<keyword evidence="5 6" id="KW-0456">Lyase</keyword>
<evidence type="ECO:0000256" key="2">
    <source>
        <dbReference type="ARBA" id="ARBA00016664"/>
    </source>
</evidence>
<dbReference type="GO" id="GO:0005737">
    <property type="term" value="C:cytoplasm"/>
    <property type="evidence" value="ECO:0007669"/>
    <property type="project" value="UniProtKB-SubCell"/>
</dbReference>
<keyword evidence="9" id="KW-1185">Reference proteome</keyword>
<evidence type="ECO:0000256" key="1">
    <source>
        <dbReference type="ARBA" id="ARBA00005047"/>
    </source>
</evidence>
<dbReference type="PANTHER" id="PTHR23133">
    <property type="entry name" value="IMIDAZOLEGLYCEROL-PHOSPHATE DEHYDRATASE HIS7"/>
    <property type="match status" value="1"/>
</dbReference>
<dbReference type="FunFam" id="3.30.230.40:FF:000003">
    <property type="entry name" value="Imidazoleglycerol-phosphate dehydratase HisB"/>
    <property type="match status" value="1"/>
</dbReference>
<evidence type="ECO:0000256" key="3">
    <source>
        <dbReference type="ARBA" id="ARBA00022605"/>
    </source>
</evidence>
<comment type="catalytic activity">
    <reaction evidence="6 7">
        <text>D-erythro-1-(imidazol-4-yl)glycerol 3-phosphate = 3-(imidazol-4-yl)-2-oxopropyl phosphate + H2O</text>
        <dbReference type="Rhea" id="RHEA:11040"/>
        <dbReference type="ChEBI" id="CHEBI:15377"/>
        <dbReference type="ChEBI" id="CHEBI:57766"/>
        <dbReference type="ChEBI" id="CHEBI:58278"/>
        <dbReference type="EC" id="4.2.1.19"/>
    </reaction>
</comment>
<keyword evidence="4 6" id="KW-0368">Histidine biosynthesis</keyword>
<dbReference type="InterPro" id="IPR038494">
    <property type="entry name" value="IGPD_sf"/>
</dbReference>
<name>A0A062U2J7_9PROT</name>
<evidence type="ECO:0000313" key="9">
    <source>
        <dbReference type="Proteomes" id="UP000249123"/>
    </source>
</evidence>
<dbReference type="NCBIfam" id="NF002109">
    <property type="entry name" value="PRK00951.1-5"/>
    <property type="match status" value="1"/>
</dbReference>
<protein>
    <recommendedName>
        <fullName evidence="2 6">Imidazoleglycerol-phosphate dehydratase</fullName>
        <shortName evidence="6">IGPD</shortName>
        <ecNumber evidence="6 7">4.2.1.19</ecNumber>
    </recommendedName>
</protein>
<proteinExistence type="inferred from homology"/>
<keyword evidence="6" id="KW-0963">Cytoplasm</keyword>
<dbReference type="NCBIfam" id="NF002111">
    <property type="entry name" value="PRK00951.2-1"/>
    <property type="match status" value="1"/>
</dbReference>
<comment type="similarity">
    <text evidence="6 7">Belongs to the imidazoleglycerol-phosphate dehydratase family.</text>
</comment>